<dbReference type="OrthoDB" id="9816296at2"/>
<evidence type="ECO:0000313" key="5">
    <source>
        <dbReference type="Proteomes" id="UP000294963"/>
    </source>
</evidence>
<keyword evidence="5" id="KW-1185">Reference proteome</keyword>
<dbReference type="Pfam" id="PF00440">
    <property type="entry name" value="TetR_N"/>
    <property type="match status" value="1"/>
</dbReference>
<evidence type="ECO:0000256" key="2">
    <source>
        <dbReference type="PROSITE-ProRule" id="PRU00335"/>
    </source>
</evidence>
<comment type="caution">
    <text evidence="4">The sequence shown here is derived from an EMBL/GenBank/DDBJ whole genome shotgun (WGS) entry which is preliminary data.</text>
</comment>
<protein>
    <submittedName>
        <fullName evidence="4">TetR family transcriptional regulator</fullName>
    </submittedName>
</protein>
<dbReference type="InterPro" id="IPR001647">
    <property type="entry name" value="HTH_TetR"/>
</dbReference>
<dbReference type="PANTHER" id="PTHR30055:SF223">
    <property type="entry name" value="HTH-TYPE TRANSCRIPTIONAL REGULATOR UIDR"/>
    <property type="match status" value="1"/>
</dbReference>
<dbReference type="InterPro" id="IPR036271">
    <property type="entry name" value="Tet_transcr_reg_TetR-rel_C_sf"/>
</dbReference>
<evidence type="ECO:0000259" key="3">
    <source>
        <dbReference type="PROSITE" id="PS50977"/>
    </source>
</evidence>
<organism evidence="4 5">
    <name type="scientific">Acinetobacter calcoaceticus</name>
    <dbReference type="NCBI Taxonomy" id="471"/>
    <lineage>
        <taxon>Bacteria</taxon>
        <taxon>Pseudomonadati</taxon>
        <taxon>Pseudomonadota</taxon>
        <taxon>Gammaproteobacteria</taxon>
        <taxon>Moraxellales</taxon>
        <taxon>Moraxellaceae</taxon>
        <taxon>Acinetobacter</taxon>
        <taxon>Acinetobacter calcoaceticus/baumannii complex</taxon>
    </lineage>
</organism>
<dbReference type="AlphaFoldDB" id="A0A4V2R160"/>
<dbReference type="GO" id="GO:0000976">
    <property type="term" value="F:transcription cis-regulatory region binding"/>
    <property type="evidence" value="ECO:0007669"/>
    <property type="project" value="TreeGrafter"/>
</dbReference>
<feature type="DNA-binding region" description="H-T-H motif" evidence="2">
    <location>
        <begin position="30"/>
        <end position="49"/>
    </location>
</feature>
<dbReference type="PROSITE" id="PS50977">
    <property type="entry name" value="HTH_TETR_2"/>
    <property type="match status" value="1"/>
</dbReference>
<dbReference type="NCBIfam" id="NF011572">
    <property type="entry name" value="PRK14996.1"/>
    <property type="match status" value="1"/>
</dbReference>
<dbReference type="EMBL" id="SLVJ01000009">
    <property type="protein sequence ID" value="TCM67358.1"/>
    <property type="molecule type" value="Genomic_DNA"/>
</dbReference>
<evidence type="ECO:0000256" key="1">
    <source>
        <dbReference type="ARBA" id="ARBA00023125"/>
    </source>
</evidence>
<gene>
    <name evidence="4" type="ORF">EC844_109130</name>
</gene>
<dbReference type="Gene3D" id="1.10.357.10">
    <property type="entry name" value="Tetracycline Repressor, domain 2"/>
    <property type="match status" value="1"/>
</dbReference>
<proteinExistence type="predicted"/>
<reference evidence="4 5" key="1">
    <citation type="submission" date="2019-03" db="EMBL/GenBank/DDBJ databases">
        <title>Genomic analyses of the natural microbiome of Caenorhabditis elegans.</title>
        <authorList>
            <person name="Samuel B."/>
        </authorList>
    </citation>
    <scope>NUCLEOTIDE SEQUENCE [LARGE SCALE GENOMIC DNA]</scope>
    <source>
        <strain evidence="4 5">JUb89</strain>
    </source>
</reference>
<dbReference type="SUPFAM" id="SSF46689">
    <property type="entry name" value="Homeodomain-like"/>
    <property type="match status" value="1"/>
</dbReference>
<name>A0A4V2R160_ACICA</name>
<dbReference type="InterPro" id="IPR050109">
    <property type="entry name" value="HTH-type_TetR-like_transc_reg"/>
</dbReference>
<dbReference type="GO" id="GO:0003700">
    <property type="term" value="F:DNA-binding transcription factor activity"/>
    <property type="evidence" value="ECO:0007669"/>
    <property type="project" value="TreeGrafter"/>
</dbReference>
<dbReference type="SUPFAM" id="SSF48498">
    <property type="entry name" value="Tetracyclin repressor-like, C-terminal domain"/>
    <property type="match status" value="1"/>
</dbReference>
<dbReference type="Proteomes" id="UP000294963">
    <property type="component" value="Unassembled WGS sequence"/>
</dbReference>
<keyword evidence="1 2" id="KW-0238">DNA-binding</keyword>
<accession>A0A4V2R160</accession>
<feature type="domain" description="HTH tetR-type" evidence="3">
    <location>
        <begin position="7"/>
        <end position="67"/>
    </location>
</feature>
<sequence>MRYLHREQRRDLILAAAMQLALDEGLSAMTARRVAQVAAVSTGQVHHHFQSIADLRAEVFLQLMQQLVEIESNIQTDNYFDRLILELGAADIAQSNAYIGLWNEAEVLMQQDPILKIAYKQNMLQWHAAVVKVIEGGIQAKEFVLRPERNLAEVAWRLIAFVCGLEGMYQLALFSLNVDDFKQHTALMIKAELKLNAIDQ</sequence>
<dbReference type="InterPro" id="IPR009057">
    <property type="entry name" value="Homeodomain-like_sf"/>
</dbReference>
<dbReference type="PANTHER" id="PTHR30055">
    <property type="entry name" value="HTH-TYPE TRANSCRIPTIONAL REGULATOR RUTR"/>
    <property type="match status" value="1"/>
</dbReference>
<evidence type="ECO:0000313" key="4">
    <source>
        <dbReference type="EMBL" id="TCM67358.1"/>
    </source>
</evidence>